<evidence type="ECO:0008006" key="9">
    <source>
        <dbReference type="Google" id="ProtNLM"/>
    </source>
</evidence>
<evidence type="ECO:0000313" key="8">
    <source>
        <dbReference type="Proteomes" id="UP000010880"/>
    </source>
</evidence>
<dbReference type="Proteomes" id="UP000010880">
    <property type="component" value="Chromosome"/>
</dbReference>
<dbReference type="PANTHER" id="PTHR35791:SF1">
    <property type="entry name" value="UPF0754 MEMBRANE PROTEIN YHEB"/>
    <property type="match status" value="1"/>
</dbReference>
<keyword evidence="5 6" id="KW-0472">Membrane</keyword>
<feature type="transmembrane region" description="Helical" evidence="6">
    <location>
        <begin position="463"/>
        <end position="485"/>
    </location>
</feature>
<dbReference type="OrthoDB" id="9787430at2"/>
<accession>L0KA08</accession>
<proteinExistence type="inferred from homology"/>
<evidence type="ECO:0000256" key="1">
    <source>
        <dbReference type="ARBA" id="ARBA00004308"/>
    </source>
</evidence>
<dbReference type="PATRIC" id="fig|748449.3.peg.930"/>
<dbReference type="GO" id="GO:0012505">
    <property type="term" value="C:endomembrane system"/>
    <property type="evidence" value="ECO:0007669"/>
    <property type="project" value="UniProtKB-SubCell"/>
</dbReference>
<evidence type="ECO:0000256" key="5">
    <source>
        <dbReference type="ARBA" id="ARBA00023136"/>
    </source>
</evidence>
<name>L0KA08_HALHC</name>
<evidence type="ECO:0000256" key="3">
    <source>
        <dbReference type="ARBA" id="ARBA00022692"/>
    </source>
</evidence>
<dbReference type="InterPro" id="IPR007383">
    <property type="entry name" value="DUF445"/>
</dbReference>
<keyword evidence="8" id="KW-1185">Reference proteome</keyword>
<evidence type="ECO:0000256" key="4">
    <source>
        <dbReference type="ARBA" id="ARBA00022989"/>
    </source>
</evidence>
<dbReference type="Pfam" id="PF04286">
    <property type="entry name" value="DUF445"/>
    <property type="match status" value="1"/>
</dbReference>
<gene>
    <name evidence="7" type="ordered locus">Halha_0977</name>
</gene>
<organism evidence="7 8">
    <name type="scientific">Halobacteroides halobius (strain ATCC 35273 / DSM 5150 / MD-1)</name>
    <dbReference type="NCBI Taxonomy" id="748449"/>
    <lineage>
        <taxon>Bacteria</taxon>
        <taxon>Bacillati</taxon>
        <taxon>Bacillota</taxon>
        <taxon>Clostridia</taxon>
        <taxon>Halanaerobiales</taxon>
        <taxon>Halobacteroidaceae</taxon>
        <taxon>Halobacteroides</taxon>
    </lineage>
</organism>
<comment type="similarity">
    <text evidence="2">Belongs to the UPF0754 family.</text>
</comment>
<evidence type="ECO:0000313" key="7">
    <source>
        <dbReference type="EMBL" id="AGB40938.1"/>
    </source>
</evidence>
<evidence type="ECO:0000256" key="6">
    <source>
        <dbReference type="SAM" id="Phobius"/>
    </source>
</evidence>
<comment type="subcellular location">
    <subcellularLocation>
        <location evidence="1">Endomembrane system</location>
    </subcellularLocation>
</comment>
<dbReference type="HOGENOM" id="CLU_042384_0_1_9"/>
<dbReference type="PANTHER" id="PTHR35791">
    <property type="entry name" value="UPF0754 MEMBRANE PROTEIN YHEB"/>
    <property type="match status" value="1"/>
</dbReference>
<reference evidence="8" key="1">
    <citation type="submission" date="2012-02" db="EMBL/GenBank/DDBJ databases">
        <title>The complete genome of Halobacteroides halobius DSM 5150.</title>
        <authorList>
            <person name="Lucas S."/>
            <person name="Copeland A."/>
            <person name="Lapidus A."/>
            <person name="Glavina del Rio T."/>
            <person name="Dalin E."/>
            <person name="Tice H."/>
            <person name="Bruce D."/>
            <person name="Goodwin L."/>
            <person name="Pitluck S."/>
            <person name="Peters L."/>
            <person name="Mikhailova N."/>
            <person name="Gu W."/>
            <person name="Kyrpides N."/>
            <person name="Mavromatis K."/>
            <person name="Ivanova N."/>
            <person name="Brettin T."/>
            <person name="Detter J.C."/>
            <person name="Han C."/>
            <person name="Larimer F."/>
            <person name="Land M."/>
            <person name="Hauser L."/>
            <person name="Markowitz V."/>
            <person name="Cheng J.-F."/>
            <person name="Hugenholtz P."/>
            <person name="Woyke T."/>
            <person name="Wu D."/>
            <person name="Tindall B."/>
            <person name="Pomrenke H."/>
            <person name="Brambilla E."/>
            <person name="Klenk H.-P."/>
            <person name="Eisen J.A."/>
        </authorList>
    </citation>
    <scope>NUCLEOTIDE SEQUENCE [LARGE SCALE GENOMIC DNA]</scope>
    <source>
        <strain evidence="8">ATCC 35273 / DSM 5150 / MD-1</strain>
    </source>
</reference>
<dbReference type="KEGG" id="hhl:Halha_0977"/>
<evidence type="ECO:0000256" key="2">
    <source>
        <dbReference type="ARBA" id="ARBA00008053"/>
    </source>
</evidence>
<dbReference type="eggNOG" id="COG4399">
    <property type="taxonomic scope" value="Bacteria"/>
</dbReference>
<dbReference type="EMBL" id="CP003359">
    <property type="protein sequence ID" value="AGB40938.1"/>
    <property type="molecule type" value="Genomic_DNA"/>
</dbReference>
<dbReference type="RefSeq" id="WP_015326663.1">
    <property type="nucleotide sequence ID" value="NC_019978.1"/>
</dbReference>
<protein>
    <recommendedName>
        <fullName evidence="9">DUF445 family protein</fullName>
    </recommendedName>
</protein>
<sequence length="487" mass="55858">MDPTFIISPIVGAIIGYFTNWLAIKMLFKPLTKKEFFGIKIPFTPGVIPRRREKLAKSIGGAVGNRLLTPDAFQRLLQDKEVEKKVREFIRLKLRLLEEEERSLKQILSEVFSKGQVEKLQGNLEGLFIKLTTNLISEEKLVSWLDNFFTRLDKEQLESYLDSESYLHLKEELIDQLDSTTIKQAIFLLLKANIEEAKNSEQELAELLPSEVVIKLKEWLAQNEPQLTEQIIEFFTSDSIKEKIDQKLEGLLGDNPLMGMLGGIKNSIVDKFLRYLIEFLEDPENRKQVKKELNKFLDSLLKTKVATIANKIDEENLSKLADKITNYIVANQQIEVMIDTLEELALENINNDDLNDKIKDLSKKLICSKSSFLSNKIKKFITTQTDSFLKQPLTLLLSNLFVFKLEELEAAVISILEYIIENQLGEILSIIDFKEMVKRKIDSFNILEVERLLLDVIETELKAITWFGAILGLMMGLITPIISLLTG</sequence>
<dbReference type="STRING" id="748449.Halha_0977"/>
<dbReference type="AlphaFoldDB" id="L0KA08"/>
<keyword evidence="4 6" id="KW-1133">Transmembrane helix</keyword>
<feature type="transmembrane region" description="Helical" evidence="6">
    <location>
        <begin position="6"/>
        <end position="24"/>
    </location>
</feature>
<keyword evidence="3 6" id="KW-0812">Transmembrane</keyword>